<dbReference type="InterPro" id="IPR017932">
    <property type="entry name" value="GATase_2_dom"/>
</dbReference>
<dbReference type="RefSeq" id="WP_006855625.1">
    <property type="nucleotide sequence ID" value="NZ_CABIYH010000037.1"/>
</dbReference>
<dbReference type="Pfam" id="PF13522">
    <property type="entry name" value="GATase_6"/>
    <property type="match status" value="1"/>
</dbReference>
<keyword evidence="5 10" id="KW-0808">Transferase</keyword>
<dbReference type="GO" id="GO:0006047">
    <property type="term" value="P:UDP-N-acetylglucosamine metabolic process"/>
    <property type="evidence" value="ECO:0007669"/>
    <property type="project" value="TreeGrafter"/>
</dbReference>
<dbReference type="EMBL" id="CYXZ01000037">
    <property type="protein sequence ID" value="CUN30268.1"/>
    <property type="molecule type" value="Genomic_DNA"/>
</dbReference>
<evidence type="ECO:0000259" key="8">
    <source>
        <dbReference type="PROSITE" id="PS51278"/>
    </source>
</evidence>
<evidence type="ECO:0000259" key="9">
    <source>
        <dbReference type="PROSITE" id="PS51464"/>
    </source>
</evidence>
<dbReference type="STRING" id="166486.ERS852572_03475"/>
<gene>
    <name evidence="10" type="primary">glmS</name>
    <name evidence="10" type="ORF">ERS852572_03475</name>
    <name evidence="11" type="ORF">GMD50_06840</name>
</gene>
<dbReference type="PANTHER" id="PTHR10937:SF0">
    <property type="entry name" value="GLUTAMINE--FRUCTOSE-6-PHOSPHATE TRANSAMINASE (ISOMERIZING)"/>
    <property type="match status" value="1"/>
</dbReference>
<dbReference type="PROSITE" id="PS51464">
    <property type="entry name" value="SIS"/>
    <property type="match status" value="2"/>
</dbReference>
<dbReference type="EC" id="2.6.1.16" evidence="2"/>
<evidence type="ECO:0000256" key="7">
    <source>
        <dbReference type="ARBA" id="ARBA00022962"/>
    </source>
</evidence>
<evidence type="ECO:0000256" key="2">
    <source>
        <dbReference type="ARBA" id="ARBA00012916"/>
    </source>
</evidence>
<keyword evidence="7" id="KW-0315">Glutamine amidotransferase</keyword>
<dbReference type="InterPro" id="IPR047084">
    <property type="entry name" value="GFAT_N"/>
</dbReference>
<organism evidence="10 12">
    <name type="scientific">Roseburia intestinalis</name>
    <dbReference type="NCBI Taxonomy" id="166486"/>
    <lineage>
        <taxon>Bacteria</taxon>
        <taxon>Bacillati</taxon>
        <taxon>Bacillota</taxon>
        <taxon>Clostridia</taxon>
        <taxon>Lachnospirales</taxon>
        <taxon>Lachnospiraceae</taxon>
        <taxon>Roseburia</taxon>
    </lineage>
</organism>
<dbReference type="NCBIfam" id="TIGR01135">
    <property type="entry name" value="glmS"/>
    <property type="match status" value="1"/>
</dbReference>
<dbReference type="OrthoDB" id="106547at2"/>
<evidence type="ECO:0000313" key="13">
    <source>
        <dbReference type="Proteomes" id="UP000478483"/>
    </source>
</evidence>
<comment type="catalytic activity">
    <reaction evidence="1">
        <text>D-fructose 6-phosphate + L-glutamine = D-glucosamine 6-phosphate + L-glutamate</text>
        <dbReference type="Rhea" id="RHEA:13237"/>
        <dbReference type="ChEBI" id="CHEBI:29985"/>
        <dbReference type="ChEBI" id="CHEBI:58359"/>
        <dbReference type="ChEBI" id="CHEBI:58725"/>
        <dbReference type="ChEBI" id="CHEBI:61527"/>
        <dbReference type="EC" id="2.6.1.16"/>
    </reaction>
</comment>
<feature type="domain" description="SIS" evidence="9">
    <location>
        <begin position="282"/>
        <end position="422"/>
    </location>
</feature>
<dbReference type="InterPro" id="IPR001347">
    <property type="entry name" value="SIS_dom"/>
</dbReference>
<dbReference type="Proteomes" id="UP000478483">
    <property type="component" value="Unassembled WGS sequence"/>
</dbReference>
<keyword evidence="4 10" id="KW-0032">Aminotransferase</keyword>
<dbReference type="InterPro" id="IPR005855">
    <property type="entry name" value="GFAT"/>
</dbReference>
<dbReference type="GO" id="GO:0097367">
    <property type="term" value="F:carbohydrate derivative binding"/>
    <property type="evidence" value="ECO:0007669"/>
    <property type="project" value="InterPro"/>
</dbReference>
<dbReference type="FunFam" id="3.40.50.10490:FF:000001">
    <property type="entry name" value="Glutamine--fructose-6-phosphate aminotransferase [isomerizing]"/>
    <property type="match status" value="1"/>
</dbReference>
<evidence type="ECO:0000256" key="1">
    <source>
        <dbReference type="ARBA" id="ARBA00001031"/>
    </source>
</evidence>
<evidence type="ECO:0000256" key="3">
    <source>
        <dbReference type="ARBA" id="ARBA00016090"/>
    </source>
</evidence>
<dbReference type="CDD" id="cd05009">
    <property type="entry name" value="SIS_GlmS_GlmD_2"/>
    <property type="match status" value="1"/>
</dbReference>
<evidence type="ECO:0000256" key="4">
    <source>
        <dbReference type="ARBA" id="ARBA00022576"/>
    </source>
</evidence>
<feature type="domain" description="SIS" evidence="9">
    <location>
        <begin position="455"/>
        <end position="596"/>
    </location>
</feature>
<dbReference type="GO" id="GO:0006487">
    <property type="term" value="P:protein N-linked glycosylation"/>
    <property type="evidence" value="ECO:0007669"/>
    <property type="project" value="TreeGrafter"/>
</dbReference>
<accession>A0A173VWD2</accession>
<dbReference type="CDD" id="cd05008">
    <property type="entry name" value="SIS_GlmS_GlmD_1"/>
    <property type="match status" value="1"/>
</dbReference>
<dbReference type="AlphaFoldDB" id="A0A173VWD2"/>
<dbReference type="InterPro" id="IPR029055">
    <property type="entry name" value="Ntn_hydrolases_N"/>
</dbReference>
<dbReference type="GO" id="GO:0006002">
    <property type="term" value="P:fructose 6-phosphate metabolic process"/>
    <property type="evidence" value="ECO:0007669"/>
    <property type="project" value="TreeGrafter"/>
</dbReference>
<dbReference type="InterPro" id="IPR035466">
    <property type="entry name" value="GlmS/AgaS_SIS"/>
</dbReference>
<dbReference type="GeneID" id="61432351"/>
<dbReference type="GO" id="GO:0004360">
    <property type="term" value="F:glutamine-fructose-6-phosphate transaminase (isomerizing) activity"/>
    <property type="evidence" value="ECO:0007669"/>
    <property type="project" value="UniProtKB-EC"/>
</dbReference>
<dbReference type="SUPFAM" id="SSF53697">
    <property type="entry name" value="SIS domain"/>
    <property type="match status" value="1"/>
</dbReference>
<dbReference type="CDD" id="cd00714">
    <property type="entry name" value="GFAT"/>
    <property type="match status" value="1"/>
</dbReference>
<dbReference type="NCBIfam" id="NF001484">
    <property type="entry name" value="PRK00331.1"/>
    <property type="match status" value="1"/>
</dbReference>
<dbReference type="PaxDb" id="166486-ERS852572_03475"/>
<dbReference type="SUPFAM" id="SSF56235">
    <property type="entry name" value="N-terminal nucleophile aminohydrolases (Ntn hydrolases)"/>
    <property type="match status" value="1"/>
</dbReference>
<dbReference type="Gene3D" id="3.40.50.10490">
    <property type="entry name" value="Glucose-6-phosphate isomerase like protein, domain 1"/>
    <property type="match status" value="2"/>
</dbReference>
<dbReference type="PROSITE" id="PS51278">
    <property type="entry name" value="GATASE_TYPE_2"/>
    <property type="match status" value="1"/>
</dbReference>
<name>A0A173VWD2_9FIRM</name>
<evidence type="ECO:0000256" key="5">
    <source>
        <dbReference type="ARBA" id="ARBA00022679"/>
    </source>
</evidence>
<reference evidence="11 13" key="2">
    <citation type="journal article" date="2019" name="Nat. Med.">
        <title>A library of human gut bacterial isolates paired with longitudinal multiomics data enables mechanistic microbiome research.</title>
        <authorList>
            <person name="Poyet M."/>
            <person name="Groussin M."/>
            <person name="Gibbons S.M."/>
            <person name="Avila-Pacheco J."/>
            <person name="Jiang X."/>
            <person name="Kearney S.M."/>
            <person name="Perrotta A.R."/>
            <person name="Berdy B."/>
            <person name="Zhao S."/>
            <person name="Lieberman T.D."/>
            <person name="Swanson P.K."/>
            <person name="Smith M."/>
            <person name="Roesemann S."/>
            <person name="Alexander J.E."/>
            <person name="Rich S.A."/>
            <person name="Livny J."/>
            <person name="Vlamakis H."/>
            <person name="Clish C."/>
            <person name="Bullock K."/>
            <person name="Deik A."/>
            <person name="Scott J."/>
            <person name="Pierce K.A."/>
            <person name="Xavier R.J."/>
            <person name="Alm E.J."/>
        </authorList>
    </citation>
    <scope>NUCLEOTIDE SEQUENCE [LARGE SCALE GENOMIC DNA]</scope>
    <source>
        <strain evidence="11 13">BIOML-A1</strain>
    </source>
</reference>
<protein>
    <recommendedName>
        <fullName evidence="3">Glutamine--fructose-6-phosphate aminotransferase [isomerizing]</fullName>
        <ecNumber evidence="2">2.6.1.16</ecNumber>
    </recommendedName>
</protein>
<dbReference type="GO" id="GO:0005829">
    <property type="term" value="C:cytosol"/>
    <property type="evidence" value="ECO:0007669"/>
    <property type="project" value="TreeGrafter"/>
</dbReference>
<dbReference type="Pfam" id="PF01380">
    <property type="entry name" value="SIS"/>
    <property type="match status" value="2"/>
</dbReference>
<sequence>MCGIIGYTGSEDVKGVLLDALELLEYRGYDSAGIAVADTGLKQTKVYKCAGRVKDLRAICESEKLITECGIGHTRWATHGGVNDTNAHPHQVGKVTLVHNGIIENYRELIADYELESVLKSETDSEVVAALLNKFYTGDPDEAIKKTVSKLKGTFALVILFEDHQGEIYSVRNVSPIVATLCKEGAMLASDLTALCRFTNRYFVVPEYHILKLAKDAIVLKDFNGNQVEPDYLEVDWELNNAGKNGYPFYMEKEIMEQPDAIERTITNRITSGMPDFTADGVPDEIFTQCERVNIIACGTAMHAGLVAQALIKSILHMHIDVDMASEFMYSDPVIDEKSLVIAVSQSGETIDTLEAVKYAKKRGAKCLSIINVKGSSIARESDYVLYTNAGPEIAVASTKAYTTQLAVFYLIVAKMAQLRGVFSQEETQSFIRELQRTPDVMKKVLEGRQEIHKLANKVLEAKDLFMIGRGLDYSILLEGSLKLKEVSYIHSEAYASGELKHGPIALITQDTPVVAAVTQEKLMSKELSNIKEVRSRGADIVLFIKESLAKDIDRAYDTFHLPDMQDEFMVMPASVALQLLAYYVSSDKGFDVDKPRNLAKVVTVE</sequence>
<dbReference type="EMBL" id="WNAJ01000006">
    <property type="protein sequence ID" value="MTR84778.1"/>
    <property type="molecule type" value="Genomic_DNA"/>
</dbReference>
<dbReference type="Gene3D" id="3.60.20.10">
    <property type="entry name" value="Glutamine Phosphoribosylpyrophosphate, subunit 1, domain 1"/>
    <property type="match status" value="1"/>
</dbReference>
<proteinExistence type="predicted"/>
<dbReference type="Proteomes" id="UP000095350">
    <property type="component" value="Unassembled WGS sequence"/>
</dbReference>
<dbReference type="InterPro" id="IPR035490">
    <property type="entry name" value="GlmS/FrlB_SIS"/>
</dbReference>
<feature type="domain" description="Glutamine amidotransferase type-2" evidence="8">
    <location>
        <begin position="2"/>
        <end position="216"/>
    </location>
</feature>
<keyword evidence="6" id="KW-0677">Repeat</keyword>
<dbReference type="PANTHER" id="PTHR10937">
    <property type="entry name" value="GLUCOSAMINE--FRUCTOSE-6-PHOSPHATE AMINOTRANSFERASE, ISOMERIZING"/>
    <property type="match status" value="1"/>
</dbReference>
<dbReference type="InterPro" id="IPR046348">
    <property type="entry name" value="SIS_dom_sf"/>
</dbReference>
<evidence type="ECO:0000313" key="11">
    <source>
        <dbReference type="EMBL" id="MTR84778.1"/>
    </source>
</evidence>
<reference evidence="10 12" key="1">
    <citation type="submission" date="2015-09" db="EMBL/GenBank/DDBJ databases">
        <authorList>
            <consortium name="Pathogen Informatics"/>
        </authorList>
    </citation>
    <scope>NUCLEOTIDE SEQUENCE [LARGE SCALE GENOMIC DNA]</scope>
    <source>
        <strain evidence="10 12">2789STDY5834960</strain>
    </source>
</reference>
<evidence type="ECO:0000313" key="12">
    <source>
        <dbReference type="Proteomes" id="UP000095350"/>
    </source>
</evidence>
<evidence type="ECO:0000313" key="10">
    <source>
        <dbReference type="EMBL" id="CUN30268.1"/>
    </source>
</evidence>
<evidence type="ECO:0000256" key="6">
    <source>
        <dbReference type="ARBA" id="ARBA00022737"/>
    </source>
</evidence>